<sequence>MVKVQADSASGEDSIFSLYPRLEEGAGGSLDLFHQDADPSWGLHLHGFVTRGSTPDTIPLWGWERMIGFGAMKSHLVTERSNIFPHQLAFKLARETSNSKPLSKGHVKHHLSSCHQVRTPFDVDLLLDERIKALPNACRPGIQEQNYPGRNHREIEIAPG</sequence>
<dbReference type="EMBL" id="OX459947">
    <property type="protein sequence ID" value="CAI9154154.1"/>
    <property type="molecule type" value="Genomic_DNA"/>
</dbReference>
<proteinExistence type="predicted"/>
<dbReference type="Proteomes" id="UP001176941">
    <property type="component" value="Chromosome 11"/>
</dbReference>
<reference evidence="1" key="1">
    <citation type="submission" date="2023-04" db="EMBL/GenBank/DDBJ databases">
        <authorList>
            <consortium name="ELIXIR-Norway"/>
        </authorList>
    </citation>
    <scope>NUCLEOTIDE SEQUENCE [LARGE SCALE GENOMIC DNA]</scope>
</reference>
<protein>
    <submittedName>
        <fullName evidence="1">Uncharacterized protein</fullName>
    </submittedName>
</protein>
<accession>A0ABN8Y2W5</accession>
<evidence type="ECO:0000313" key="1">
    <source>
        <dbReference type="EMBL" id="CAI9154154.1"/>
    </source>
</evidence>
<evidence type="ECO:0000313" key="2">
    <source>
        <dbReference type="Proteomes" id="UP001176941"/>
    </source>
</evidence>
<organism evidence="1 2">
    <name type="scientific">Rangifer tarandus platyrhynchus</name>
    <name type="common">Svalbard reindeer</name>
    <dbReference type="NCBI Taxonomy" id="3082113"/>
    <lineage>
        <taxon>Eukaryota</taxon>
        <taxon>Metazoa</taxon>
        <taxon>Chordata</taxon>
        <taxon>Craniata</taxon>
        <taxon>Vertebrata</taxon>
        <taxon>Euteleostomi</taxon>
        <taxon>Mammalia</taxon>
        <taxon>Eutheria</taxon>
        <taxon>Laurasiatheria</taxon>
        <taxon>Artiodactyla</taxon>
        <taxon>Ruminantia</taxon>
        <taxon>Pecora</taxon>
        <taxon>Cervidae</taxon>
        <taxon>Odocoileinae</taxon>
        <taxon>Rangifer</taxon>
    </lineage>
</organism>
<gene>
    <name evidence="1" type="ORF">MRATA1EN1_LOCUS3116</name>
</gene>
<name>A0ABN8Y2W5_RANTA</name>
<keyword evidence="2" id="KW-1185">Reference proteome</keyword>